<dbReference type="EMBL" id="MU006589">
    <property type="protein sequence ID" value="KAF2744320.1"/>
    <property type="molecule type" value="Genomic_DNA"/>
</dbReference>
<comment type="catalytic activity">
    <reaction evidence="1">
        <text>2 a phenolic donor + H2O2 = 2 a phenolic radical donor + 2 H2O</text>
        <dbReference type="Rhea" id="RHEA:56136"/>
        <dbReference type="ChEBI" id="CHEBI:15377"/>
        <dbReference type="ChEBI" id="CHEBI:16240"/>
        <dbReference type="ChEBI" id="CHEBI:139520"/>
        <dbReference type="ChEBI" id="CHEBI:139521"/>
        <dbReference type="EC" id="1.11.1.7"/>
    </reaction>
</comment>
<feature type="binding site" description="axial binding residue" evidence="10">
    <location>
        <position position="181"/>
    </location>
    <ligand>
        <name>heme b</name>
        <dbReference type="ChEBI" id="CHEBI:60344"/>
    </ligand>
    <ligandPart>
        <name>Fe</name>
        <dbReference type="ChEBI" id="CHEBI:18248"/>
    </ligandPart>
</feature>
<evidence type="ECO:0000313" key="17">
    <source>
        <dbReference type="Proteomes" id="UP000799440"/>
    </source>
</evidence>
<reference evidence="16" key="1">
    <citation type="journal article" date="2020" name="Stud. Mycol.">
        <title>101 Dothideomycetes genomes: a test case for predicting lifestyles and emergence of pathogens.</title>
        <authorList>
            <person name="Haridas S."/>
            <person name="Albert R."/>
            <person name="Binder M."/>
            <person name="Bloem J."/>
            <person name="Labutti K."/>
            <person name="Salamov A."/>
            <person name="Andreopoulos B."/>
            <person name="Baker S."/>
            <person name="Barry K."/>
            <person name="Bills G."/>
            <person name="Bluhm B."/>
            <person name="Cannon C."/>
            <person name="Castanera R."/>
            <person name="Culley D."/>
            <person name="Daum C."/>
            <person name="Ezra D."/>
            <person name="Gonzalez J."/>
            <person name="Henrissat B."/>
            <person name="Kuo A."/>
            <person name="Liang C."/>
            <person name="Lipzen A."/>
            <person name="Lutzoni F."/>
            <person name="Magnuson J."/>
            <person name="Mondo S."/>
            <person name="Nolan M."/>
            <person name="Ohm R."/>
            <person name="Pangilinan J."/>
            <person name="Park H.-J."/>
            <person name="Ramirez L."/>
            <person name="Alfaro M."/>
            <person name="Sun H."/>
            <person name="Tritt A."/>
            <person name="Yoshinaga Y."/>
            <person name="Zwiers L.-H."/>
            <person name="Turgeon B."/>
            <person name="Goodwin S."/>
            <person name="Spatafora J."/>
            <person name="Crous P."/>
            <person name="Grigoriev I."/>
        </authorList>
    </citation>
    <scope>NUCLEOTIDE SEQUENCE</scope>
    <source>
        <strain evidence="16">CBS 119925</strain>
    </source>
</reference>
<dbReference type="InterPro" id="IPR000823">
    <property type="entry name" value="Peroxidase_pln"/>
</dbReference>
<dbReference type="GO" id="GO:0020037">
    <property type="term" value="F:heme binding"/>
    <property type="evidence" value="ECO:0007669"/>
    <property type="project" value="UniProtKB-UniRule"/>
</dbReference>
<dbReference type="GO" id="GO:0046872">
    <property type="term" value="F:metal ion binding"/>
    <property type="evidence" value="ECO:0007669"/>
    <property type="project" value="UniProtKB-UniRule"/>
</dbReference>
<keyword evidence="8" id="KW-0325">Glycoprotein</keyword>
<keyword evidence="4 10" id="KW-0349">Heme</keyword>
<feature type="site" description="Transition state stabilizer" evidence="11">
    <location>
        <position position="64"/>
    </location>
</feature>
<dbReference type="PRINTS" id="PR00462">
    <property type="entry name" value="LIGNINASE"/>
</dbReference>
<evidence type="ECO:0000313" key="16">
    <source>
        <dbReference type="EMBL" id="KAF2744320.1"/>
    </source>
</evidence>
<evidence type="ECO:0000256" key="11">
    <source>
        <dbReference type="PIRSR" id="PIRSR601621-3"/>
    </source>
</evidence>
<evidence type="ECO:0000256" key="6">
    <source>
        <dbReference type="ARBA" id="ARBA00023002"/>
    </source>
</evidence>
<feature type="compositionally biased region" description="Basic and acidic residues" evidence="14">
    <location>
        <begin position="286"/>
        <end position="297"/>
    </location>
</feature>
<keyword evidence="17" id="KW-1185">Reference proteome</keyword>
<evidence type="ECO:0000256" key="4">
    <source>
        <dbReference type="ARBA" id="ARBA00022617"/>
    </source>
</evidence>
<feature type="chain" id="PRO_5025716787" description="Peroxidase" evidence="13">
    <location>
        <begin position="20"/>
        <end position="304"/>
    </location>
</feature>
<dbReference type="Gene3D" id="1.10.420.10">
    <property type="entry name" value="Peroxidase, domain 2"/>
    <property type="match status" value="1"/>
</dbReference>
<comment type="similarity">
    <text evidence="2 13">Belongs to the peroxidase family. Ligninase subfamily.</text>
</comment>
<dbReference type="GO" id="GO:0140825">
    <property type="term" value="F:lactoperoxidase activity"/>
    <property type="evidence" value="ECO:0007669"/>
    <property type="project" value="UniProtKB-EC"/>
</dbReference>
<evidence type="ECO:0000256" key="7">
    <source>
        <dbReference type="ARBA" id="ARBA00023004"/>
    </source>
</evidence>
<gene>
    <name evidence="16" type="ORF">M011DRAFT_521030</name>
</gene>
<accession>A0A6A6V434</accession>
<feature type="binding site" evidence="10">
    <location>
        <position position="199"/>
    </location>
    <ligand>
        <name>Ca(2+)</name>
        <dbReference type="ChEBI" id="CHEBI:29108"/>
        <label>2</label>
    </ligand>
</feature>
<dbReference type="PROSITE" id="PS00436">
    <property type="entry name" value="PEROXIDASE_2"/>
    <property type="match status" value="1"/>
</dbReference>
<keyword evidence="7 10" id="KW-0408">Iron</keyword>
<dbReference type="GO" id="GO:0006979">
    <property type="term" value="P:response to oxidative stress"/>
    <property type="evidence" value="ECO:0007669"/>
    <property type="project" value="InterPro"/>
</dbReference>
<evidence type="ECO:0000256" key="5">
    <source>
        <dbReference type="ARBA" id="ARBA00022723"/>
    </source>
</evidence>
<evidence type="ECO:0000256" key="3">
    <source>
        <dbReference type="ARBA" id="ARBA00022559"/>
    </source>
</evidence>
<feature type="active site" description="Proton acceptor" evidence="9">
    <location>
        <position position="68"/>
    </location>
</feature>
<comment type="cofactor">
    <cofactor evidence="10">
        <name>heme b</name>
        <dbReference type="ChEBI" id="CHEBI:60344"/>
    </cofactor>
    <text evidence="10">Binds 1 heme b (iron(II)-protoporphyrin IX) group per subunit.</text>
</comment>
<comment type="cofactor">
    <cofactor evidence="10 13">
        <name>Ca(2+)</name>
        <dbReference type="ChEBI" id="CHEBI:29108"/>
    </cofactor>
    <text evidence="10 13">Binds 2 calcium ions per subunit.</text>
</comment>
<dbReference type="Gene3D" id="1.10.520.10">
    <property type="match status" value="1"/>
</dbReference>
<feature type="binding site" evidence="10">
    <location>
        <position position="76"/>
    </location>
    <ligand>
        <name>Ca(2+)</name>
        <dbReference type="ChEBI" id="CHEBI:29108"/>
        <label>1</label>
    </ligand>
</feature>
<dbReference type="AlphaFoldDB" id="A0A6A6V434"/>
<dbReference type="EC" id="1.11.1.-" evidence="13"/>
<dbReference type="PANTHER" id="PTHR31517">
    <property type="match status" value="1"/>
</dbReference>
<evidence type="ECO:0000256" key="9">
    <source>
        <dbReference type="PIRSR" id="PIRSR601621-1"/>
    </source>
</evidence>
<dbReference type="Proteomes" id="UP000799440">
    <property type="component" value="Unassembled WGS sequence"/>
</dbReference>
<feature type="domain" description="Plant heme peroxidase family profile" evidence="15">
    <location>
        <begin position="59"/>
        <end position="292"/>
    </location>
</feature>
<feature type="region of interest" description="Disordered" evidence="14">
    <location>
        <begin position="284"/>
        <end position="304"/>
    </location>
</feature>
<keyword evidence="3 13" id="KW-0575">Peroxidase</keyword>
<feature type="disulfide bond" evidence="12">
    <location>
        <begin position="55"/>
        <end position="126"/>
    </location>
</feature>
<evidence type="ECO:0000256" key="14">
    <source>
        <dbReference type="SAM" id="MobiDB-lite"/>
    </source>
</evidence>
<keyword evidence="5 10" id="KW-0479">Metal-binding</keyword>
<keyword evidence="13" id="KW-0732">Signal</keyword>
<dbReference type="InterPro" id="IPR002016">
    <property type="entry name" value="Haem_peroxidase"/>
</dbReference>
<evidence type="ECO:0000256" key="10">
    <source>
        <dbReference type="PIRSR" id="PIRSR601621-2"/>
    </source>
</evidence>
<sequence length="304" mass="31794">MFSSILLAIFPIFLGTVQALTAPVVARQSTANSCPIVWTEISTTLTQLFLAEGQCTDAARAAIRAAFHDCFNGACDGSLILANECSNTENRGLVRLCDSLGSLARDKGVGVADLIQFAAAHAIRTCPGGPAVPVSIGRKDSNVASPMGILPSPFAPATALIDLFASKGFSVTELVALIGAHSTARQFSVNASLSGAPLDSSPGRWDTQFYAETKSGRAPFTLPADKALAESSAGSELFELFAESRAAWASAFVPAMVKLSVMGVYGDLVDCSEALPGGTWSRKVRREADGDRREHSPKQVGGLL</sequence>
<feature type="binding site" evidence="10">
    <location>
        <position position="206"/>
    </location>
    <ligand>
        <name>Ca(2+)</name>
        <dbReference type="ChEBI" id="CHEBI:29108"/>
        <label>2</label>
    </ligand>
</feature>
<evidence type="ECO:0000256" key="8">
    <source>
        <dbReference type="ARBA" id="ARBA00023180"/>
    </source>
</evidence>
<evidence type="ECO:0000256" key="12">
    <source>
        <dbReference type="PIRSR" id="PIRSR601621-4"/>
    </source>
</evidence>
<feature type="binding site" evidence="10">
    <location>
        <position position="182"/>
    </location>
    <ligand>
        <name>Ca(2+)</name>
        <dbReference type="ChEBI" id="CHEBI:29108"/>
        <label>2</label>
    </ligand>
</feature>
<dbReference type="SUPFAM" id="SSF48113">
    <property type="entry name" value="Heme-dependent peroxidases"/>
    <property type="match status" value="1"/>
</dbReference>
<dbReference type="Pfam" id="PF00141">
    <property type="entry name" value="peroxidase"/>
    <property type="match status" value="1"/>
</dbReference>
<dbReference type="InterPro" id="IPR001621">
    <property type="entry name" value="Ligninase"/>
</dbReference>
<protein>
    <recommendedName>
        <fullName evidence="13">Peroxidase</fullName>
        <ecNumber evidence="13">1.11.1.-</ecNumber>
    </recommendedName>
</protein>
<dbReference type="InterPro" id="IPR019794">
    <property type="entry name" value="Peroxidases_AS"/>
</dbReference>
<feature type="binding site" evidence="10">
    <location>
        <position position="69"/>
    </location>
    <ligand>
        <name>Ca(2+)</name>
        <dbReference type="ChEBI" id="CHEBI:29108"/>
        <label>1</label>
    </ligand>
</feature>
<dbReference type="PROSITE" id="PS50873">
    <property type="entry name" value="PEROXIDASE_4"/>
    <property type="match status" value="1"/>
</dbReference>
<feature type="binding site" evidence="10">
    <location>
        <position position="78"/>
    </location>
    <ligand>
        <name>Ca(2+)</name>
        <dbReference type="ChEBI" id="CHEBI:29108"/>
        <label>1</label>
    </ligand>
</feature>
<keyword evidence="6 13" id="KW-0560">Oxidoreductase</keyword>
<evidence type="ECO:0000256" key="1">
    <source>
        <dbReference type="ARBA" id="ARBA00000189"/>
    </source>
</evidence>
<evidence type="ECO:0000256" key="13">
    <source>
        <dbReference type="RuleBase" id="RU363051"/>
    </source>
</evidence>
<proteinExistence type="inferred from homology"/>
<organism evidence="16 17">
    <name type="scientific">Sporormia fimetaria CBS 119925</name>
    <dbReference type="NCBI Taxonomy" id="1340428"/>
    <lineage>
        <taxon>Eukaryota</taxon>
        <taxon>Fungi</taxon>
        <taxon>Dikarya</taxon>
        <taxon>Ascomycota</taxon>
        <taxon>Pezizomycotina</taxon>
        <taxon>Dothideomycetes</taxon>
        <taxon>Pleosporomycetidae</taxon>
        <taxon>Pleosporales</taxon>
        <taxon>Sporormiaceae</taxon>
        <taxon>Sporormia</taxon>
    </lineage>
</organism>
<name>A0A6A6V434_9PLEO</name>
<dbReference type="OrthoDB" id="2113341at2759"/>
<dbReference type="InterPro" id="IPR010255">
    <property type="entry name" value="Haem_peroxidase_sf"/>
</dbReference>
<keyword evidence="10 13" id="KW-0106">Calcium</keyword>
<evidence type="ECO:0000259" key="15">
    <source>
        <dbReference type="PROSITE" id="PS50873"/>
    </source>
</evidence>
<dbReference type="PANTHER" id="PTHR31517:SF48">
    <property type="entry name" value="PEROXIDASE 16-RELATED"/>
    <property type="match status" value="1"/>
</dbReference>
<evidence type="ECO:0000256" key="2">
    <source>
        <dbReference type="ARBA" id="ARBA00006089"/>
    </source>
</evidence>
<keyword evidence="12" id="KW-1015">Disulfide bond</keyword>
<feature type="signal peptide" evidence="13">
    <location>
        <begin position="1"/>
        <end position="19"/>
    </location>
</feature>
<dbReference type="PRINTS" id="PR00458">
    <property type="entry name" value="PEROXIDASE"/>
</dbReference>